<dbReference type="EMBL" id="CP000884">
    <property type="protein sequence ID" value="ABX37824.1"/>
    <property type="molecule type" value="Genomic_DNA"/>
</dbReference>
<evidence type="ECO:0000256" key="1">
    <source>
        <dbReference type="SAM" id="Phobius"/>
    </source>
</evidence>
<gene>
    <name evidence="2" type="ordered locus">Daci_5195</name>
</gene>
<keyword evidence="3" id="KW-1185">Reference proteome</keyword>
<evidence type="ECO:0008006" key="4">
    <source>
        <dbReference type="Google" id="ProtNLM"/>
    </source>
</evidence>
<keyword evidence="1" id="KW-0812">Transmembrane</keyword>
<evidence type="ECO:0000313" key="2">
    <source>
        <dbReference type="EMBL" id="ABX37824.1"/>
    </source>
</evidence>
<dbReference type="Pfam" id="PF07963">
    <property type="entry name" value="N_methyl"/>
    <property type="match status" value="1"/>
</dbReference>
<dbReference type="STRING" id="398578.Daci_5195"/>
<reference evidence="2 3" key="1">
    <citation type="journal article" date="2004" name="Appl. Environ. Microbiol.">
        <title>Mineralization of individual congeners of linear alkylbenzenesulfonate by defined pairs of heterotrophic bacteria.</title>
        <authorList>
            <person name="Schleheck D."/>
            <person name="Knepper T.P."/>
            <person name="Fischer K."/>
            <person name="Cook A.M."/>
        </authorList>
    </citation>
    <scope>NUCLEOTIDE SEQUENCE [LARGE SCALE GENOMIC DNA]</scope>
    <source>
        <strain evidence="3">DSM 14801 / SPH-1</strain>
    </source>
</reference>
<organism evidence="2 3">
    <name type="scientific">Delftia acidovorans (strain DSM 14801 / SPH-1)</name>
    <dbReference type="NCBI Taxonomy" id="398578"/>
    <lineage>
        <taxon>Bacteria</taxon>
        <taxon>Pseudomonadati</taxon>
        <taxon>Pseudomonadota</taxon>
        <taxon>Betaproteobacteria</taxon>
        <taxon>Burkholderiales</taxon>
        <taxon>Comamonadaceae</taxon>
        <taxon>Delftia</taxon>
    </lineage>
</organism>
<sequence length="310" mass="33111">MAAPRIMKPNLPHLPIRPRRHAFARPLAQKGFTLLELMVGVAIGLLVVAVATAALMVSRGVSGTVSDASGIQQQAAYAMRVIGLQLRQAGSLYLNLDPRNQKPAAALVTSTPVAFETTAKSDSGLEFDPSLNTVSGTATPTTLTVGYRRYKELVYTDAAEQSQARNCVGGPANSSADQRIDNVFQLSGSQLQCSGNGAAAQTLVQNVADFQVRYLIQDNTKPGSPGIQYVPSANVDAWTTVEWSKVRGVEVCLVLYGNEPIDLPAGSSYVGCDGTSVNMTTLTGQRNRRMHIAYRNVFQLRSQGLIGSVL</sequence>
<dbReference type="KEGG" id="dac:Daci_5195"/>
<protein>
    <recommendedName>
        <fullName evidence="4">Prepilin-type N-terminal cleavage/methylation domain-containing protein</fullName>
    </recommendedName>
</protein>
<accession>A9BNC9</accession>
<dbReference type="GO" id="GO:0043683">
    <property type="term" value="P:type IV pilus assembly"/>
    <property type="evidence" value="ECO:0007669"/>
    <property type="project" value="InterPro"/>
</dbReference>
<proteinExistence type="predicted"/>
<dbReference type="HOGENOM" id="CLU_932655_0_0_4"/>
<keyword evidence="1" id="KW-1133">Transmembrane helix</keyword>
<keyword evidence="1" id="KW-0472">Membrane</keyword>
<dbReference type="Pfam" id="PF16074">
    <property type="entry name" value="PilW"/>
    <property type="match status" value="1"/>
</dbReference>
<reference evidence="3" key="2">
    <citation type="submission" date="2007-11" db="EMBL/GenBank/DDBJ databases">
        <title>Complete sequence of Delftia acidovorans DSM 14801 / SPH-1.</title>
        <authorList>
            <person name="Copeland A."/>
            <person name="Lucas S."/>
            <person name="Lapidus A."/>
            <person name="Barry K."/>
            <person name="Glavina del Rio T."/>
            <person name="Dalin E."/>
            <person name="Tice H."/>
            <person name="Pitluck S."/>
            <person name="Lowry S."/>
            <person name="Clum A."/>
            <person name="Schmutz J."/>
            <person name="Larimer F."/>
            <person name="Land M."/>
            <person name="Hauser L."/>
            <person name="Kyrpides N."/>
            <person name="Kim E."/>
            <person name="Schleheck D."/>
            <person name="Richardson P."/>
        </authorList>
    </citation>
    <scope>NUCLEOTIDE SEQUENCE [LARGE SCALE GENOMIC DNA]</scope>
    <source>
        <strain evidence="3">DSM 14801 / SPH-1</strain>
    </source>
</reference>
<dbReference type="NCBIfam" id="TIGR02532">
    <property type="entry name" value="IV_pilin_GFxxxE"/>
    <property type="match status" value="1"/>
</dbReference>
<dbReference type="InterPro" id="IPR032092">
    <property type="entry name" value="PilW"/>
</dbReference>
<dbReference type="AlphaFoldDB" id="A9BNC9"/>
<feature type="transmembrane region" description="Helical" evidence="1">
    <location>
        <begin position="34"/>
        <end position="57"/>
    </location>
</feature>
<dbReference type="InterPro" id="IPR012902">
    <property type="entry name" value="N_methyl_site"/>
</dbReference>
<dbReference type="eggNOG" id="COG4966">
    <property type="taxonomic scope" value="Bacteria"/>
</dbReference>
<evidence type="ECO:0000313" key="3">
    <source>
        <dbReference type="Proteomes" id="UP000000784"/>
    </source>
</evidence>
<dbReference type="Proteomes" id="UP000000784">
    <property type="component" value="Chromosome"/>
</dbReference>
<dbReference type="PROSITE" id="PS00409">
    <property type="entry name" value="PROKAR_NTER_METHYL"/>
    <property type="match status" value="1"/>
</dbReference>
<name>A9BNC9_DELAS</name>